<comment type="caution">
    <text evidence="2">The sequence shown here is derived from an EMBL/GenBank/DDBJ whole genome shotgun (WGS) entry which is preliminary data.</text>
</comment>
<keyword evidence="3" id="KW-1185">Reference proteome</keyword>
<reference evidence="2 3" key="1">
    <citation type="submission" date="2018-10" db="EMBL/GenBank/DDBJ databases">
        <title>An updated phylogeny of the Alphaproteobacteria reveals that the parasitic Rickettsiales and Holosporales have independent origins.</title>
        <authorList>
            <person name="Munoz-Gomez S.A."/>
            <person name="Hess S."/>
            <person name="Burger G."/>
            <person name="Lang B.F."/>
            <person name="Susko E."/>
            <person name="Slamovits C.H."/>
            <person name="Roger A.J."/>
        </authorList>
    </citation>
    <scope>NUCLEOTIDE SEQUENCE [LARGE SCALE GENOMIC DNA]</scope>
    <source>
        <strain evidence="2">HOLO01</strain>
    </source>
</reference>
<evidence type="ECO:0000313" key="2">
    <source>
        <dbReference type="EMBL" id="RZI45082.1"/>
    </source>
</evidence>
<name>A0A4Q7DEK0_9PROT</name>
<dbReference type="EMBL" id="SCFB01000028">
    <property type="protein sequence ID" value="RZI45082.1"/>
    <property type="molecule type" value="Genomic_DNA"/>
</dbReference>
<feature type="compositionally biased region" description="Basic residues" evidence="1">
    <location>
        <begin position="322"/>
        <end position="333"/>
    </location>
</feature>
<feature type="region of interest" description="Disordered" evidence="1">
    <location>
        <begin position="279"/>
        <end position="351"/>
    </location>
</feature>
<evidence type="ECO:0000313" key="3">
    <source>
        <dbReference type="Proteomes" id="UP000293550"/>
    </source>
</evidence>
<proteinExistence type="predicted"/>
<dbReference type="RefSeq" id="WP_130154658.1">
    <property type="nucleotide sequence ID" value="NZ_SCFB01000028.1"/>
</dbReference>
<sequence length="351" mass="40203">MSTNLDTLDNFDITEKAYPTKAQLMKALSTVNAGRTKDLTVYARDKPPYYNAENILVENAKIYYIVETAKLEEEILRHADANRNFYEVSICDDDLPTMKAQRFKLDFDLTRGEALFDQAMTSNDDEEGLPLVDLLKEQLCKTFTSLHEIELDDENILTFDSSTNDKISYHIVIDGYYVEDNVQAKNFISKMRDNWDNELRNYIDTSPYSSFQCFRRLHCAKLGKKNHKKFMGEYKEDTFLRSLFTNVKGCDLLPNIWTRHTQFLFKRGAHLIKEAKRRAYPSAPQTPGQEFGNNMSLPRGLRRLADPGPGAGHPVCPASGHPARRKNRTPRKKFCLDSKVPDIGDGDSDSC</sequence>
<feature type="compositionally biased region" description="Polar residues" evidence="1">
    <location>
        <begin position="283"/>
        <end position="296"/>
    </location>
</feature>
<organism evidence="2 3">
    <name type="scientific">Candidatus Finniella inopinata</name>
    <dbReference type="NCBI Taxonomy" id="1696036"/>
    <lineage>
        <taxon>Bacteria</taxon>
        <taxon>Pseudomonadati</taxon>
        <taxon>Pseudomonadota</taxon>
        <taxon>Alphaproteobacteria</taxon>
        <taxon>Holosporales</taxon>
        <taxon>Candidatus Paracaedibacteraceae</taxon>
        <taxon>Candidatus Finniella</taxon>
    </lineage>
</organism>
<gene>
    <name evidence="2" type="ORF">EQU50_08310</name>
</gene>
<dbReference type="AlphaFoldDB" id="A0A4Q7DEK0"/>
<protein>
    <submittedName>
        <fullName evidence="2">Uncharacterized protein</fullName>
    </submittedName>
</protein>
<dbReference type="Proteomes" id="UP000293550">
    <property type="component" value="Unassembled WGS sequence"/>
</dbReference>
<evidence type="ECO:0000256" key="1">
    <source>
        <dbReference type="SAM" id="MobiDB-lite"/>
    </source>
</evidence>
<accession>A0A4Q7DEK0</accession>